<evidence type="ECO:0000313" key="4">
    <source>
        <dbReference type="Proteomes" id="UP000653797"/>
    </source>
</evidence>
<sequence>MAPPVKILVLQFASIGNVVLTTPVVRCLKKQLPNVEVHYCTKDAYRSIIAYNPHIAKSHYLTGSVYTLIRQLRAERFDYVIDLQNNVATNVIKLALGARSYSIERQSVRQWLYVRWKVNALPDQHIVDRYMATVQSLGVENDGRGLDYFIPYKDEVELDWLPLTHQPNFVAYAIGGQSLTRRLPVRRMIELCRKINYPIVLLGDKADRKAGEEIVRAIGGKQIYNACGHFNLNQSASLLQRARVVFSHDTGLMHIAAAFGKKVYSIWGSTTPQFGFYPYKTPHTRLENSGLGCRPCSATGPDNCPMKHFKCMNNLSFDFDVKELRTRKKNFE</sequence>
<dbReference type="InterPro" id="IPR051199">
    <property type="entry name" value="LPS_LOS_Heptosyltrfase"/>
</dbReference>
<dbReference type="SUPFAM" id="SSF53756">
    <property type="entry name" value="UDP-Glycosyltransferase/glycogen phosphorylase"/>
    <property type="match status" value="1"/>
</dbReference>
<dbReference type="CDD" id="cd03789">
    <property type="entry name" value="GT9_LPS_heptosyltransferase"/>
    <property type="match status" value="1"/>
</dbReference>
<evidence type="ECO:0000313" key="3">
    <source>
        <dbReference type="EMBL" id="MBD2755490.1"/>
    </source>
</evidence>
<evidence type="ECO:0000256" key="2">
    <source>
        <dbReference type="ARBA" id="ARBA00022679"/>
    </source>
</evidence>
<dbReference type="GO" id="GO:0005829">
    <property type="term" value="C:cytosol"/>
    <property type="evidence" value="ECO:0007669"/>
    <property type="project" value="TreeGrafter"/>
</dbReference>
<gene>
    <name evidence="3" type="ORF">IC230_21485</name>
</gene>
<dbReference type="Gene3D" id="3.40.50.2000">
    <property type="entry name" value="Glycogen Phosphorylase B"/>
    <property type="match status" value="2"/>
</dbReference>
<accession>A0A927B4X4</accession>
<reference evidence="3" key="1">
    <citation type="submission" date="2020-09" db="EMBL/GenBank/DDBJ databases">
        <authorList>
            <person name="Kim M.K."/>
        </authorList>
    </citation>
    <scope>NUCLEOTIDE SEQUENCE</scope>
    <source>
        <strain evidence="3">BT704</strain>
    </source>
</reference>
<dbReference type="InterPro" id="IPR002201">
    <property type="entry name" value="Glyco_trans_9"/>
</dbReference>
<organism evidence="3 4">
    <name type="scientific">Spirosoma validum</name>
    <dbReference type="NCBI Taxonomy" id="2771355"/>
    <lineage>
        <taxon>Bacteria</taxon>
        <taxon>Pseudomonadati</taxon>
        <taxon>Bacteroidota</taxon>
        <taxon>Cytophagia</taxon>
        <taxon>Cytophagales</taxon>
        <taxon>Cytophagaceae</taxon>
        <taxon>Spirosoma</taxon>
    </lineage>
</organism>
<dbReference type="PANTHER" id="PTHR30160">
    <property type="entry name" value="TETRAACYLDISACCHARIDE 4'-KINASE-RELATED"/>
    <property type="match status" value="1"/>
</dbReference>
<dbReference type="GO" id="GO:0008713">
    <property type="term" value="F:ADP-heptose-lipopolysaccharide heptosyltransferase activity"/>
    <property type="evidence" value="ECO:0007669"/>
    <property type="project" value="TreeGrafter"/>
</dbReference>
<dbReference type="GO" id="GO:0009244">
    <property type="term" value="P:lipopolysaccharide core region biosynthetic process"/>
    <property type="evidence" value="ECO:0007669"/>
    <property type="project" value="TreeGrafter"/>
</dbReference>
<dbReference type="Pfam" id="PF01075">
    <property type="entry name" value="Glyco_transf_9"/>
    <property type="match status" value="1"/>
</dbReference>
<dbReference type="AlphaFoldDB" id="A0A927B4X4"/>
<keyword evidence="4" id="KW-1185">Reference proteome</keyword>
<dbReference type="EMBL" id="JACXAA010000008">
    <property type="protein sequence ID" value="MBD2755490.1"/>
    <property type="molecule type" value="Genomic_DNA"/>
</dbReference>
<dbReference type="PANTHER" id="PTHR30160:SF1">
    <property type="entry name" value="LIPOPOLYSACCHARIDE 1,2-N-ACETYLGLUCOSAMINETRANSFERASE-RELATED"/>
    <property type="match status" value="1"/>
</dbReference>
<dbReference type="RefSeq" id="WP_191041105.1">
    <property type="nucleotide sequence ID" value="NZ_JACXAA010000008.1"/>
</dbReference>
<proteinExistence type="predicted"/>
<name>A0A927B4X4_9BACT</name>
<dbReference type="Proteomes" id="UP000653797">
    <property type="component" value="Unassembled WGS sequence"/>
</dbReference>
<comment type="caution">
    <text evidence="3">The sequence shown here is derived from an EMBL/GenBank/DDBJ whole genome shotgun (WGS) entry which is preliminary data.</text>
</comment>
<protein>
    <submittedName>
        <fullName evidence="3">Glycosyltransferase family 9 protein</fullName>
    </submittedName>
</protein>
<evidence type="ECO:0000256" key="1">
    <source>
        <dbReference type="ARBA" id="ARBA00022676"/>
    </source>
</evidence>
<keyword evidence="1" id="KW-0328">Glycosyltransferase</keyword>
<keyword evidence="2" id="KW-0808">Transferase</keyword>